<organism evidence="1 2">
    <name type="scientific">Butyricicoccus faecihominis</name>
    <dbReference type="NCBI Taxonomy" id="1712515"/>
    <lineage>
        <taxon>Bacteria</taxon>
        <taxon>Bacillati</taxon>
        <taxon>Bacillota</taxon>
        <taxon>Clostridia</taxon>
        <taxon>Eubacteriales</taxon>
        <taxon>Butyricicoccaceae</taxon>
        <taxon>Butyricicoccus</taxon>
    </lineage>
</organism>
<name>A0ABQ1E163_9FIRM</name>
<evidence type="ECO:0008006" key="3">
    <source>
        <dbReference type="Google" id="ProtNLM"/>
    </source>
</evidence>
<gene>
    <name evidence="1" type="ORF">BUFA31_18720</name>
</gene>
<dbReference type="Proteomes" id="UP000620147">
    <property type="component" value="Unassembled WGS sequence"/>
</dbReference>
<reference evidence="1 2" key="1">
    <citation type="submission" date="2020-06" db="EMBL/GenBank/DDBJ databases">
        <title>Characterization of fructooligosaccharide metabolism and fructooligosaccharide-degrading enzymes in human commensal butyrate producers.</title>
        <authorList>
            <person name="Tanno H."/>
            <person name="Fujii T."/>
            <person name="Hirano K."/>
            <person name="Maeno S."/>
            <person name="Tonozuka T."/>
            <person name="Sakamoto M."/>
            <person name="Ohkuma M."/>
            <person name="Tochio T."/>
            <person name="Endo A."/>
        </authorList>
    </citation>
    <scope>NUCLEOTIDE SEQUENCE [LARGE SCALE GENOMIC DNA]</scope>
    <source>
        <strain evidence="1 2">JCM 31056</strain>
    </source>
</reference>
<keyword evidence="2" id="KW-1185">Reference proteome</keyword>
<evidence type="ECO:0000313" key="1">
    <source>
        <dbReference type="EMBL" id="GFO88708.1"/>
    </source>
</evidence>
<comment type="caution">
    <text evidence="1">The sequence shown here is derived from an EMBL/GenBank/DDBJ whole genome shotgun (WGS) entry which is preliminary data.</text>
</comment>
<dbReference type="EMBL" id="BLYJ01000024">
    <property type="protein sequence ID" value="GFO88708.1"/>
    <property type="molecule type" value="Genomic_DNA"/>
</dbReference>
<sequence length="561" mass="65988">MRLNCEDLNRIADVRVYVNDVLESSVYNNGRIYFPSRGISNRRIFLDCYGFAELSITLILVDGQECTLNSEYLPILVRREELNNSVEAMARFVYNNQEWLLLNGELKPKKPSGLKENGYRSLATQILLAEEIAAIYESSYGYFKANSRFKLKKMSVIERLERIQYVTQGTLSYTATHPEYLRQVDSTQGIFIGNRVYQPQKTETVQNTRSYDIYENRVILAFLRNMIDSVQSLQGYCCNLLSKIPNDEDYSSEYIYSSFFMFSETRKMIEDGKTQLEKLSEKFTYLWGMYSDILRIPLDQHIVPPRPTAIFLSVPQYNRIFVRIHQWFSFGIYNFSKEHFMLSFIKISALYESYLLAKFLCYFRDRGYSLESSRRCVYPVSKRWKYKNTSVRNTFVLKNGQKRITLYYQPVIFDTDQRSVNGIWLYRNNSISVYAGNEDDCRQGGHYYVPDFLIKIEENGDSQYMIVDAKFSDYSSVRRYYVKDLVFKYLFSISPIEENELVCGLCIMYGKCKSKERLQTAYDKQILGTEIYPFIEIFPLIEGIDSAGQYEKMDRLLKKLL</sequence>
<accession>A0ABQ1E163</accession>
<proteinExistence type="predicted"/>
<evidence type="ECO:0000313" key="2">
    <source>
        <dbReference type="Proteomes" id="UP000620147"/>
    </source>
</evidence>
<protein>
    <recommendedName>
        <fullName evidence="3">DUF2357 domain-containing protein</fullName>
    </recommendedName>
</protein>